<protein>
    <submittedName>
        <fullName evidence="5">Uncharacterized protein MANES_11G129900</fullName>
    </submittedName>
</protein>
<dbReference type="AlphaFoldDB" id="A0A2P2MX89"/>
<dbReference type="SUPFAM" id="SSF52058">
    <property type="entry name" value="L domain-like"/>
    <property type="match status" value="1"/>
</dbReference>
<dbReference type="Pfam" id="PF23247">
    <property type="entry name" value="LRR_RPS2"/>
    <property type="match status" value="1"/>
</dbReference>
<dbReference type="InterPro" id="IPR057135">
    <property type="entry name" value="At4g27190-like_LRR"/>
</dbReference>
<organism evidence="5">
    <name type="scientific">Rhizophora mucronata</name>
    <name type="common">Asiatic mangrove</name>
    <dbReference type="NCBI Taxonomy" id="61149"/>
    <lineage>
        <taxon>Eukaryota</taxon>
        <taxon>Viridiplantae</taxon>
        <taxon>Streptophyta</taxon>
        <taxon>Embryophyta</taxon>
        <taxon>Tracheophyta</taxon>
        <taxon>Spermatophyta</taxon>
        <taxon>Magnoliopsida</taxon>
        <taxon>eudicotyledons</taxon>
        <taxon>Gunneridae</taxon>
        <taxon>Pentapetalae</taxon>
        <taxon>rosids</taxon>
        <taxon>fabids</taxon>
        <taxon>Malpighiales</taxon>
        <taxon>Rhizophoraceae</taxon>
        <taxon>Rhizophora</taxon>
    </lineage>
</organism>
<dbReference type="EMBL" id="GGEC01054356">
    <property type="protein sequence ID" value="MBX34840.1"/>
    <property type="molecule type" value="Transcribed_RNA"/>
</dbReference>
<dbReference type="InterPro" id="IPR003591">
    <property type="entry name" value="Leu-rich_rpt_typical-subtyp"/>
</dbReference>
<keyword evidence="2" id="KW-0677">Repeat</keyword>
<reference evidence="5" key="1">
    <citation type="submission" date="2018-02" db="EMBL/GenBank/DDBJ databases">
        <title>Rhizophora mucronata_Transcriptome.</title>
        <authorList>
            <person name="Meera S.P."/>
            <person name="Sreeshan A."/>
            <person name="Augustine A."/>
        </authorList>
    </citation>
    <scope>NUCLEOTIDE SEQUENCE</scope>
    <source>
        <tissue evidence="5">Leaf</tissue>
    </source>
</reference>
<dbReference type="SMART" id="SM00369">
    <property type="entry name" value="LRR_TYP"/>
    <property type="match status" value="2"/>
</dbReference>
<dbReference type="Gene3D" id="1.10.10.10">
    <property type="entry name" value="Winged helix-like DNA-binding domain superfamily/Winged helix DNA-binding domain"/>
    <property type="match status" value="1"/>
</dbReference>
<evidence type="ECO:0000256" key="3">
    <source>
        <dbReference type="ARBA" id="ARBA00022821"/>
    </source>
</evidence>
<dbReference type="InterPro" id="IPR032675">
    <property type="entry name" value="LRR_dom_sf"/>
</dbReference>
<accession>A0A2P2MX89</accession>
<dbReference type="InterPro" id="IPR001611">
    <property type="entry name" value="Leu-rich_rpt"/>
</dbReference>
<name>A0A2P2MX89_RHIMU</name>
<feature type="domain" description="Disease resistance protein At4g27190-like leucine-rich repeats" evidence="4">
    <location>
        <begin position="505"/>
        <end position="618"/>
    </location>
</feature>
<sequence length="669" mass="76551">MWKSAFKEYLLPEKAGISDTEFLTQKLQFIYKRLKAHGTKDCVMRLGCDLQGCFLYCALFPQDKVINISKLLECWAQEGLITGNVVEPCEKGHEIVKIFLDAAVLESVEPGHSIKMHKVIRDFALELVLPEVEARRFLVMADFKFMQPPKLGSSSLSGSFDQYLLKAGEGITKAPLDEEWEQAKIMFLMDNELASLPVRPKCYNLSGLFLQRNHCLKAIPVSFFNHMPFLQALNLSNTGITCLPKSISNLKRLKELMMRDCEHLVNLPSQLGGLQRLEVLDLHRTEIDKLPRNIGQLAFLKCMRVHFYGSVDHVECSMLPSELYSKRTMSRLLCLRILSIVVMPGDLRWIKVAEAVTNDICKLRSLIDLSFYFPQVDLLHLFVESSPSWRGNDLRKFNFVAGHDVKHMISRVPYNVDFEFNQRGQRLRFVNGENVPDAVCKVLRRTTAFYLDHHLKIHSLSQFGVHNMTWLEVCVAKECPELEIITDSEKLAFPLLQLLTIHYLENLKGIWRGSLPAGSFASLKYLNVYTCCQLNFVLTSSMTQYISNLEELVVVDCSAMTKLVNEDKDKIVKPGDVLLPRLKTLTLHYLPQLVCVWQGSWPSLEHISFYNCPNLRSLNIDFDTKLTSSIKEIKAEIDWWSNLEWKDSSLSQKLQAFFAPLDGNEGSKI</sequence>
<dbReference type="Pfam" id="PF13855">
    <property type="entry name" value="LRR_8"/>
    <property type="match status" value="1"/>
</dbReference>
<dbReference type="InterPro" id="IPR036388">
    <property type="entry name" value="WH-like_DNA-bd_sf"/>
</dbReference>
<keyword evidence="1" id="KW-0433">Leucine-rich repeat</keyword>
<dbReference type="PANTHER" id="PTHR33463">
    <property type="entry name" value="NB-ARC DOMAIN-CONTAINING PROTEIN-RELATED"/>
    <property type="match status" value="1"/>
</dbReference>
<dbReference type="InterPro" id="IPR050905">
    <property type="entry name" value="Plant_NBS-LRR"/>
</dbReference>
<evidence type="ECO:0000313" key="5">
    <source>
        <dbReference type="EMBL" id="MBX34840.1"/>
    </source>
</evidence>
<dbReference type="GO" id="GO:0006952">
    <property type="term" value="P:defense response"/>
    <property type="evidence" value="ECO:0007669"/>
    <property type="project" value="UniProtKB-KW"/>
</dbReference>
<dbReference type="Gene3D" id="3.80.10.10">
    <property type="entry name" value="Ribonuclease Inhibitor"/>
    <property type="match status" value="2"/>
</dbReference>
<proteinExistence type="predicted"/>
<dbReference type="PANTHER" id="PTHR33463:SF143">
    <property type="entry name" value="NB-ARC DOMAIN-CONTAINING PROTEIN"/>
    <property type="match status" value="1"/>
</dbReference>
<keyword evidence="3" id="KW-0611">Plant defense</keyword>
<evidence type="ECO:0000256" key="2">
    <source>
        <dbReference type="ARBA" id="ARBA00022737"/>
    </source>
</evidence>
<evidence type="ECO:0000259" key="4">
    <source>
        <dbReference type="Pfam" id="PF23247"/>
    </source>
</evidence>
<evidence type="ECO:0000256" key="1">
    <source>
        <dbReference type="ARBA" id="ARBA00022614"/>
    </source>
</evidence>